<dbReference type="GO" id="GO:0141100">
    <property type="term" value="F:tRNA (guanine(18)-2'-O)-methyltransferase activity"/>
    <property type="evidence" value="ECO:0007669"/>
    <property type="project" value="UniProtKB-EC"/>
</dbReference>
<dbReference type="SUPFAM" id="SSF75217">
    <property type="entry name" value="alpha/beta knot"/>
    <property type="match status" value="1"/>
</dbReference>
<evidence type="ECO:0000313" key="7">
    <source>
        <dbReference type="Proteomes" id="UP000095546"/>
    </source>
</evidence>
<keyword evidence="7" id="KW-1185">Reference proteome</keyword>
<dbReference type="Pfam" id="PF00588">
    <property type="entry name" value="SpoU_methylase"/>
    <property type="match status" value="1"/>
</dbReference>
<dbReference type="GO" id="GO:0032259">
    <property type="term" value="P:methylation"/>
    <property type="evidence" value="ECO:0007669"/>
    <property type="project" value="UniProtKB-KW"/>
</dbReference>
<sequence>MVIDSASNKKIKLMESLRLRKHREREGLFRIEGVRLAEMAAESGWELRFGLYTAELLEKERGRQLLAGLRERCPLYEISAPLGKKVAATDTPQGIFLAATQQKTDLSELAGGGQSGRKQDGAEQPLFVVLDGVQDPGNAGTIIRTADAVDATAVILTKGSVDVFGDKVVRATMGSLFHLPIVADVSAAEVAAFAEAADCQLLATALDALAKPHFAVDFRRGSLIAFGNEGNGVSEALLRAAAKVYIPMYGRAESLNVGVSSAVVLYEAVRQRRFC</sequence>
<evidence type="ECO:0000259" key="4">
    <source>
        <dbReference type="Pfam" id="PF00588"/>
    </source>
</evidence>
<reference evidence="6 7" key="1">
    <citation type="submission" date="2015-09" db="EMBL/GenBank/DDBJ databases">
        <authorList>
            <consortium name="Pathogen Informatics"/>
        </authorList>
    </citation>
    <scope>NUCLEOTIDE SEQUENCE [LARGE SCALE GENOMIC DNA]</scope>
    <source>
        <strain evidence="6 7">2789STDY5608828</strain>
    </source>
</reference>
<dbReference type="GO" id="GO:0003723">
    <property type="term" value="F:RNA binding"/>
    <property type="evidence" value="ECO:0007669"/>
    <property type="project" value="InterPro"/>
</dbReference>
<dbReference type="InterPro" id="IPR029064">
    <property type="entry name" value="Ribosomal_eL30-like_sf"/>
</dbReference>
<dbReference type="GO" id="GO:0006396">
    <property type="term" value="P:RNA processing"/>
    <property type="evidence" value="ECO:0007669"/>
    <property type="project" value="InterPro"/>
</dbReference>
<evidence type="ECO:0000256" key="1">
    <source>
        <dbReference type="ARBA" id="ARBA00007228"/>
    </source>
</evidence>
<dbReference type="AlphaFoldDB" id="A0A174ABL0"/>
<dbReference type="InterPro" id="IPR051259">
    <property type="entry name" value="rRNA_Methyltransferase"/>
</dbReference>
<dbReference type="InterPro" id="IPR001537">
    <property type="entry name" value="SpoU_MeTrfase"/>
</dbReference>
<name>A0A174ABL0_9FIRM</name>
<dbReference type="SUPFAM" id="SSF55315">
    <property type="entry name" value="L30e-like"/>
    <property type="match status" value="1"/>
</dbReference>
<dbReference type="Gene3D" id="3.40.1280.10">
    <property type="match status" value="1"/>
</dbReference>
<dbReference type="RefSeq" id="WP_055161959.1">
    <property type="nucleotide sequence ID" value="NZ_CABIWZ010000010.1"/>
</dbReference>
<dbReference type="EMBL" id="CYYU01000010">
    <property type="protein sequence ID" value="CUN85140.1"/>
    <property type="molecule type" value="Genomic_DNA"/>
</dbReference>
<dbReference type="Pfam" id="PF22435">
    <property type="entry name" value="MRM3-like_sub_bind"/>
    <property type="match status" value="1"/>
</dbReference>
<gene>
    <name evidence="6" type="primary">trmH</name>
    <name evidence="6" type="ORF">ERS852385_01518</name>
</gene>
<evidence type="ECO:0000259" key="5">
    <source>
        <dbReference type="Pfam" id="PF22435"/>
    </source>
</evidence>
<evidence type="ECO:0000256" key="3">
    <source>
        <dbReference type="ARBA" id="ARBA00022679"/>
    </source>
</evidence>
<feature type="domain" description="MRM3-like substrate binding" evidence="5">
    <location>
        <begin position="8"/>
        <end position="96"/>
    </location>
</feature>
<feature type="domain" description="tRNA/rRNA methyltransferase SpoU type" evidence="4">
    <location>
        <begin position="126"/>
        <end position="266"/>
    </location>
</feature>
<dbReference type="OrthoDB" id="9794400at2"/>
<dbReference type="eggNOG" id="COG0566">
    <property type="taxonomic scope" value="Bacteria"/>
</dbReference>
<keyword evidence="3 6" id="KW-0808">Transferase</keyword>
<dbReference type="InterPro" id="IPR029028">
    <property type="entry name" value="Alpha/beta_knot_MTases"/>
</dbReference>
<dbReference type="EC" id="2.1.1.34" evidence="6"/>
<dbReference type="Proteomes" id="UP000095546">
    <property type="component" value="Unassembled WGS sequence"/>
</dbReference>
<evidence type="ECO:0000256" key="2">
    <source>
        <dbReference type="ARBA" id="ARBA00022603"/>
    </source>
</evidence>
<protein>
    <submittedName>
        <fullName evidence="6">tRNA (Guanosine(18)-2'-O)-methyltransferase</fullName>
        <ecNumber evidence="6">2.1.1.34</ecNumber>
    </submittedName>
</protein>
<accession>A0A174ABL0</accession>
<dbReference type="CDD" id="cd18095">
    <property type="entry name" value="SpoU-like_rRNA-MTase"/>
    <property type="match status" value="1"/>
</dbReference>
<proteinExistence type="inferred from homology"/>
<keyword evidence="2 6" id="KW-0489">Methyltransferase</keyword>
<dbReference type="PANTHER" id="PTHR43191:SF2">
    <property type="entry name" value="RRNA METHYLTRANSFERASE 3, MITOCHONDRIAL"/>
    <property type="match status" value="1"/>
</dbReference>
<dbReference type="InterPro" id="IPR029026">
    <property type="entry name" value="tRNA_m1G_MTases_N"/>
</dbReference>
<dbReference type="PANTHER" id="PTHR43191">
    <property type="entry name" value="RRNA METHYLTRANSFERASE 3"/>
    <property type="match status" value="1"/>
</dbReference>
<dbReference type="InterPro" id="IPR053888">
    <property type="entry name" value="MRM3-like_sub_bind"/>
</dbReference>
<comment type="similarity">
    <text evidence="1">Belongs to the class IV-like SAM-binding methyltransferase superfamily. RNA methyltransferase TrmH family.</text>
</comment>
<organism evidence="6 7">
    <name type="scientific">Mitsuokella jalaludinii</name>
    <dbReference type="NCBI Taxonomy" id="187979"/>
    <lineage>
        <taxon>Bacteria</taxon>
        <taxon>Bacillati</taxon>
        <taxon>Bacillota</taxon>
        <taxon>Negativicutes</taxon>
        <taxon>Selenomonadales</taxon>
        <taxon>Selenomonadaceae</taxon>
        <taxon>Mitsuokella</taxon>
    </lineage>
</organism>
<evidence type="ECO:0000313" key="6">
    <source>
        <dbReference type="EMBL" id="CUN85140.1"/>
    </source>
</evidence>
<dbReference type="Gene3D" id="3.30.1330.30">
    <property type="match status" value="1"/>
</dbReference>
<dbReference type="STRING" id="187979.ERS852385_01518"/>